<accession>A0ABY5RLJ2</accession>
<sequence length="127" mass="13758">MPEARVTVRVGDNRQSVTIEMGPVEGPSAAIALDLEQLTKVINSLGQARTQMVEGQRVEPLEGTKVKTIANPKWYIQEAPIDGSLLAFSHPAYGPMAFAIPRDEAAKIVGILTSHLSLPVCRQEKPN</sequence>
<proteinExistence type="predicted"/>
<dbReference type="Proteomes" id="UP001017257">
    <property type="component" value="Chromosome"/>
</dbReference>
<organism evidence="1 2">
    <name type="scientific">Microvirga terrae</name>
    <dbReference type="NCBI Taxonomy" id="2740529"/>
    <lineage>
        <taxon>Bacteria</taxon>
        <taxon>Pseudomonadati</taxon>
        <taxon>Pseudomonadota</taxon>
        <taxon>Alphaproteobacteria</taxon>
        <taxon>Hyphomicrobiales</taxon>
        <taxon>Methylobacteriaceae</taxon>
        <taxon>Microvirga</taxon>
    </lineage>
</organism>
<protein>
    <submittedName>
        <fullName evidence="1">Uncharacterized protein</fullName>
    </submittedName>
</protein>
<dbReference type="EMBL" id="CP102845">
    <property type="protein sequence ID" value="UVF18086.1"/>
    <property type="molecule type" value="Genomic_DNA"/>
</dbReference>
<dbReference type="RefSeq" id="WP_173945095.1">
    <property type="nucleotide sequence ID" value="NZ_CP102845.1"/>
</dbReference>
<evidence type="ECO:0000313" key="2">
    <source>
        <dbReference type="Proteomes" id="UP001017257"/>
    </source>
</evidence>
<evidence type="ECO:0000313" key="1">
    <source>
        <dbReference type="EMBL" id="UVF18086.1"/>
    </source>
</evidence>
<name>A0ABY5RLJ2_9HYPH</name>
<keyword evidence="2" id="KW-1185">Reference proteome</keyword>
<reference evidence="1" key="1">
    <citation type="submission" date="2022-08" db="EMBL/GenBank/DDBJ databases">
        <title>Microvirga terrae sp. nov., isolated from soil.</title>
        <authorList>
            <person name="Kim K.H."/>
            <person name="Seo Y.L."/>
            <person name="Kim J.M."/>
            <person name="Lee J.K."/>
            <person name="Han D.M."/>
            <person name="Jeon C.O."/>
        </authorList>
    </citation>
    <scope>NUCLEOTIDE SEQUENCE</scope>
    <source>
        <strain evidence="1">R24</strain>
    </source>
</reference>
<gene>
    <name evidence="1" type="ORF">HPT29_016380</name>
</gene>